<comment type="catalytic activity">
    <reaction evidence="1">
        <text>Endonucleolytic cleavage to 5'-phosphomonoester.</text>
        <dbReference type="EC" id="3.1.26.4"/>
    </reaction>
</comment>
<keyword evidence="4" id="KW-0540">Nuclease</keyword>
<dbReference type="Gene3D" id="3.30.420.10">
    <property type="entry name" value="Ribonuclease H-like superfamily/Ribonuclease H"/>
    <property type="match status" value="1"/>
</dbReference>
<reference evidence="9" key="1">
    <citation type="submission" date="2021-03" db="EMBL/GenBank/DDBJ databases">
        <title>Revisited historic fungal species revealed as producer of novel bioactive compounds through whole genome sequencing and comparative genomics.</title>
        <authorList>
            <person name="Vignolle G.A."/>
            <person name="Hochenegger N."/>
            <person name="Mach R.L."/>
            <person name="Mach-Aigner A.R."/>
            <person name="Javad Rahimi M."/>
            <person name="Salim K.A."/>
            <person name="Chan C.M."/>
            <person name="Lim L.B.L."/>
            <person name="Cai F."/>
            <person name="Druzhinina I.S."/>
            <person name="U'Ren J.M."/>
            <person name="Derntl C."/>
        </authorList>
    </citation>
    <scope>NUCLEOTIDE SEQUENCE</scope>
    <source>
        <strain evidence="9">TUCIM 5799</strain>
    </source>
</reference>
<evidence type="ECO:0000256" key="7">
    <source>
        <dbReference type="ARBA" id="ARBA00022801"/>
    </source>
</evidence>
<dbReference type="InterPro" id="IPR036397">
    <property type="entry name" value="RNaseH_sf"/>
</dbReference>
<dbReference type="EMBL" id="JAFIMR010000014">
    <property type="protein sequence ID" value="KAI1870184.1"/>
    <property type="molecule type" value="Genomic_DNA"/>
</dbReference>
<dbReference type="GO" id="GO:0046872">
    <property type="term" value="F:metal ion binding"/>
    <property type="evidence" value="ECO:0007669"/>
    <property type="project" value="UniProtKB-KW"/>
</dbReference>
<evidence type="ECO:0000256" key="4">
    <source>
        <dbReference type="ARBA" id="ARBA00022722"/>
    </source>
</evidence>
<dbReference type="AlphaFoldDB" id="A0A9P9WMQ0"/>
<dbReference type="Pfam" id="PF00075">
    <property type="entry name" value="RNase_H"/>
    <property type="match status" value="1"/>
</dbReference>
<dbReference type="InterPro" id="IPR050092">
    <property type="entry name" value="RNase_H"/>
</dbReference>
<evidence type="ECO:0000256" key="6">
    <source>
        <dbReference type="ARBA" id="ARBA00022759"/>
    </source>
</evidence>
<dbReference type="PANTHER" id="PTHR10642">
    <property type="entry name" value="RIBONUCLEASE H1"/>
    <property type="match status" value="1"/>
</dbReference>
<gene>
    <name evidence="9" type="ORF">JX265_006354</name>
</gene>
<evidence type="ECO:0000259" key="8">
    <source>
        <dbReference type="PROSITE" id="PS50879"/>
    </source>
</evidence>
<feature type="domain" description="RNase H type-1" evidence="8">
    <location>
        <begin position="105"/>
        <end position="266"/>
    </location>
</feature>
<dbReference type="CDD" id="cd13934">
    <property type="entry name" value="RNase_H_Dikarya_like"/>
    <property type="match status" value="1"/>
</dbReference>
<keyword evidence="10" id="KW-1185">Reference proteome</keyword>
<evidence type="ECO:0000256" key="1">
    <source>
        <dbReference type="ARBA" id="ARBA00000077"/>
    </source>
</evidence>
<keyword evidence="5" id="KW-0479">Metal-binding</keyword>
<name>A0A9P9WMQ0_9PEZI</name>
<evidence type="ECO:0000313" key="10">
    <source>
        <dbReference type="Proteomes" id="UP000829685"/>
    </source>
</evidence>
<comment type="similarity">
    <text evidence="2">Belongs to the RNase H family.</text>
</comment>
<keyword evidence="7" id="KW-0378">Hydrolase</keyword>
<evidence type="ECO:0000256" key="3">
    <source>
        <dbReference type="ARBA" id="ARBA00012180"/>
    </source>
</evidence>
<evidence type="ECO:0000256" key="5">
    <source>
        <dbReference type="ARBA" id="ARBA00022723"/>
    </source>
</evidence>
<dbReference type="InterPro" id="IPR002156">
    <property type="entry name" value="RNaseH_domain"/>
</dbReference>
<dbReference type="EC" id="3.1.26.4" evidence="3"/>
<dbReference type="Proteomes" id="UP000829685">
    <property type="component" value="Unassembled WGS sequence"/>
</dbReference>
<sequence>MCAISGRNCDCKSCVLRLIEHGKYPYDEFWMLLHQSDHQAPYDYRVASSTAAMRRGELLIPNSFTTDENPQQLFKEIQCKFPLFPDFQPYRFVDHQTRRIGPRMPAKMMLIYTAGSCTNNGQPNARGGFGFAFSSPGRENTRGCVRHALESEGPFGHRTAATCNRAELRGLIAALEYRCFYREGWDGLVIATDSGYVKQGATELVLNWVENEWHNAKGDKVANKDLWKYLLRLLRKYAIHGCEIMIWQTTRDQNRLAGELAKAGAQFETPASWRSIRDPTLNDTVRLAASCGPTKPEASFDEILRLFPKPPDTAIRDQAKSKAQSSV</sequence>
<dbReference type="GO" id="GO:0004523">
    <property type="term" value="F:RNA-DNA hybrid ribonuclease activity"/>
    <property type="evidence" value="ECO:0007669"/>
    <property type="project" value="UniProtKB-EC"/>
</dbReference>
<accession>A0A9P9WMQ0</accession>
<proteinExistence type="inferred from homology"/>
<dbReference type="GO" id="GO:0003676">
    <property type="term" value="F:nucleic acid binding"/>
    <property type="evidence" value="ECO:0007669"/>
    <property type="project" value="InterPro"/>
</dbReference>
<dbReference type="GO" id="GO:0043137">
    <property type="term" value="P:DNA replication, removal of RNA primer"/>
    <property type="evidence" value="ECO:0007669"/>
    <property type="project" value="TreeGrafter"/>
</dbReference>
<organism evidence="9 10">
    <name type="scientific">Neoarthrinium moseri</name>
    <dbReference type="NCBI Taxonomy" id="1658444"/>
    <lineage>
        <taxon>Eukaryota</taxon>
        <taxon>Fungi</taxon>
        <taxon>Dikarya</taxon>
        <taxon>Ascomycota</taxon>
        <taxon>Pezizomycotina</taxon>
        <taxon>Sordariomycetes</taxon>
        <taxon>Xylariomycetidae</taxon>
        <taxon>Amphisphaeriales</taxon>
        <taxon>Apiosporaceae</taxon>
        <taxon>Neoarthrinium</taxon>
    </lineage>
</organism>
<evidence type="ECO:0000256" key="2">
    <source>
        <dbReference type="ARBA" id="ARBA00005300"/>
    </source>
</evidence>
<dbReference type="PANTHER" id="PTHR10642:SF26">
    <property type="entry name" value="RIBONUCLEASE H1"/>
    <property type="match status" value="1"/>
</dbReference>
<dbReference type="InterPro" id="IPR012337">
    <property type="entry name" value="RNaseH-like_sf"/>
</dbReference>
<protein>
    <recommendedName>
        <fullName evidence="3">ribonuclease H</fullName>
        <ecNumber evidence="3">3.1.26.4</ecNumber>
    </recommendedName>
</protein>
<dbReference type="PROSITE" id="PS50879">
    <property type="entry name" value="RNASE_H_1"/>
    <property type="match status" value="1"/>
</dbReference>
<keyword evidence="6" id="KW-0255">Endonuclease</keyword>
<comment type="caution">
    <text evidence="9">The sequence shown here is derived from an EMBL/GenBank/DDBJ whole genome shotgun (WGS) entry which is preliminary data.</text>
</comment>
<evidence type="ECO:0000313" key="9">
    <source>
        <dbReference type="EMBL" id="KAI1870184.1"/>
    </source>
</evidence>
<dbReference type="SUPFAM" id="SSF53098">
    <property type="entry name" value="Ribonuclease H-like"/>
    <property type="match status" value="1"/>
</dbReference>
<dbReference type="OrthoDB" id="407198at2759"/>